<dbReference type="AlphaFoldDB" id="A0A382JGJ8"/>
<name>A0A382JGJ8_9ZZZZ</name>
<protein>
    <submittedName>
        <fullName evidence="1">Uncharacterized protein</fullName>
    </submittedName>
</protein>
<organism evidence="1">
    <name type="scientific">marine metagenome</name>
    <dbReference type="NCBI Taxonomy" id="408172"/>
    <lineage>
        <taxon>unclassified sequences</taxon>
        <taxon>metagenomes</taxon>
        <taxon>ecological metagenomes</taxon>
    </lineage>
</organism>
<accession>A0A382JGJ8</accession>
<evidence type="ECO:0000313" key="1">
    <source>
        <dbReference type="EMBL" id="SVC11434.1"/>
    </source>
</evidence>
<reference evidence="1" key="1">
    <citation type="submission" date="2018-05" db="EMBL/GenBank/DDBJ databases">
        <authorList>
            <person name="Lanie J.A."/>
            <person name="Ng W.-L."/>
            <person name="Kazmierczak K.M."/>
            <person name="Andrzejewski T.M."/>
            <person name="Davidsen T.M."/>
            <person name="Wayne K.J."/>
            <person name="Tettelin H."/>
            <person name="Glass J.I."/>
            <person name="Rusch D."/>
            <person name="Podicherti R."/>
            <person name="Tsui H.-C.T."/>
            <person name="Winkler M.E."/>
        </authorList>
    </citation>
    <scope>NUCLEOTIDE SEQUENCE</scope>
</reference>
<sequence length="72" mass="8390">MAIFKFVVDGELVTITEWGDIPDEFEHVISFIPDMPEPEGEDGEHTEEQHEELALWNTRLQELMEKERASSM</sequence>
<proteinExistence type="predicted"/>
<gene>
    <name evidence="1" type="ORF">METZ01_LOCUS264288</name>
</gene>
<dbReference type="EMBL" id="UINC01074340">
    <property type="protein sequence ID" value="SVC11434.1"/>
    <property type="molecule type" value="Genomic_DNA"/>
</dbReference>